<keyword evidence="1" id="KW-1133">Transmembrane helix</keyword>
<dbReference type="EMBL" id="AHYR01000003">
    <property type="protein sequence ID" value="EOT43324.1"/>
    <property type="molecule type" value="Genomic_DNA"/>
</dbReference>
<dbReference type="OrthoDB" id="2192873at2"/>
<feature type="transmembrane region" description="Helical" evidence="1">
    <location>
        <begin position="6"/>
        <end position="23"/>
    </location>
</feature>
<evidence type="ECO:0000313" key="2">
    <source>
        <dbReference type="EMBL" id="EOT43324.1"/>
    </source>
</evidence>
<reference evidence="2 3" key="1">
    <citation type="submission" date="2013-03" db="EMBL/GenBank/DDBJ databases">
        <title>The Genome Sequence of Enterococcus dispar ATCC_51266 (Illumina only assembly).</title>
        <authorList>
            <consortium name="The Broad Institute Genomics Platform"/>
            <consortium name="The Broad Institute Genome Sequencing Center for Infectious Disease"/>
            <person name="Earl A."/>
            <person name="Russ C."/>
            <person name="Gilmore M."/>
            <person name="Surin D."/>
            <person name="Walker B."/>
            <person name="Young S."/>
            <person name="Zeng Q."/>
            <person name="Gargeya S."/>
            <person name="Fitzgerald M."/>
            <person name="Haas B."/>
            <person name="Abouelleil A."/>
            <person name="Allen A.W."/>
            <person name="Alvarado L."/>
            <person name="Arachchi H.M."/>
            <person name="Berlin A.M."/>
            <person name="Chapman S.B."/>
            <person name="Gainer-Dewar J."/>
            <person name="Goldberg J."/>
            <person name="Griggs A."/>
            <person name="Gujja S."/>
            <person name="Hansen M."/>
            <person name="Howarth C."/>
            <person name="Imamovic A."/>
            <person name="Ireland A."/>
            <person name="Larimer J."/>
            <person name="McCowan C."/>
            <person name="Murphy C."/>
            <person name="Pearson M."/>
            <person name="Poon T.W."/>
            <person name="Priest M."/>
            <person name="Roberts A."/>
            <person name="Saif S."/>
            <person name="Shea T."/>
            <person name="Sisk P."/>
            <person name="Sykes S."/>
            <person name="Wortman J."/>
            <person name="Nusbaum C."/>
            <person name="Birren B."/>
        </authorList>
    </citation>
    <scope>NUCLEOTIDE SEQUENCE [LARGE SCALE GENOMIC DNA]</scope>
    <source>
        <strain evidence="2 3">ATCC 51266</strain>
    </source>
</reference>
<dbReference type="HOGENOM" id="CLU_1616426_0_0_9"/>
<evidence type="ECO:0008006" key="4">
    <source>
        <dbReference type="Google" id="ProtNLM"/>
    </source>
</evidence>
<accession>S1NHM2</accession>
<name>S1NHM2_9ENTE</name>
<dbReference type="AlphaFoldDB" id="S1NHM2"/>
<organism evidence="2 3">
    <name type="scientific">Enterococcus dispar ATCC 51266</name>
    <dbReference type="NCBI Taxonomy" id="1139219"/>
    <lineage>
        <taxon>Bacteria</taxon>
        <taxon>Bacillati</taxon>
        <taxon>Bacillota</taxon>
        <taxon>Bacilli</taxon>
        <taxon>Lactobacillales</taxon>
        <taxon>Enterococcaceae</taxon>
        <taxon>Enterococcus</taxon>
    </lineage>
</organism>
<comment type="caution">
    <text evidence="2">The sequence shown here is derived from an EMBL/GenBank/DDBJ whole genome shotgun (WGS) entry which is preliminary data.</text>
</comment>
<dbReference type="Proteomes" id="UP000014127">
    <property type="component" value="Unassembled WGS sequence"/>
</dbReference>
<feature type="transmembrane region" description="Helical" evidence="1">
    <location>
        <begin position="35"/>
        <end position="53"/>
    </location>
</feature>
<dbReference type="PATRIC" id="fig|1139219.3.peg.645"/>
<keyword evidence="3" id="KW-1185">Reference proteome</keyword>
<dbReference type="eggNOG" id="ENOG5033XBQ">
    <property type="taxonomic scope" value="Bacteria"/>
</dbReference>
<evidence type="ECO:0000313" key="3">
    <source>
        <dbReference type="Proteomes" id="UP000014127"/>
    </source>
</evidence>
<gene>
    <name evidence="2" type="ORF">OMK_00679</name>
</gene>
<protein>
    <recommendedName>
        <fullName evidence="4">DUF5673 domain-containing protein</fullName>
    </recommendedName>
</protein>
<evidence type="ECO:0000256" key="1">
    <source>
        <dbReference type="SAM" id="Phobius"/>
    </source>
</evidence>
<keyword evidence="1" id="KW-0472">Membrane</keyword>
<proteinExistence type="predicted"/>
<dbReference type="STRING" id="44009.RV01_GL000196"/>
<sequence>MTPFTVLMLIFVIVLFAYLLLIERELIFKSRRKSTSFYLILFLGLGTIGMVLINPTTLDENVRGVLAGMIILSFLMDAKGFTESHISVNAMDKKGIPYGEVDRIVLLKTKNQVKVNFFRRGMRGPLFVLNEPLEEIVEFLANHLKEGTPMDILLDEKK</sequence>
<keyword evidence="1" id="KW-0812">Transmembrane</keyword>
<dbReference type="RefSeq" id="WP_016171862.1">
    <property type="nucleotide sequence ID" value="NZ_ASWK01000001.1"/>
</dbReference>